<dbReference type="Proteomes" id="UP000474957">
    <property type="component" value="Unassembled WGS sequence"/>
</dbReference>
<dbReference type="GO" id="GO:0006574">
    <property type="term" value="P:L-valine catabolic process"/>
    <property type="evidence" value="ECO:0007669"/>
    <property type="project" value="TreeGrafter"/>
</dbReference>
<evidence type="ECO:0000313" key="5">
    <source>
        <dbReference type="EMBL" id="MSU89982.1"/>
    </source>
</evidence>
<dbReference type="Gene3D" id="3.90.226.10">
    <property type="entry name" value="2-enoyl-CoA Hydratase, Chain A, domain 1"/>
    <property type="match status" value="1"/>
</dbReference>
<dbReference type="GO" id="GO:0016853">
    <property type="term" value="F:isomerase activity"/>
    <property type="evidence" value="ECO:0007669"/>
    <property type="project" value="UniProtKB-KW"/>
</dbReference>
<dbReference type="EC" id="3.1.2.4" evidence="2"/>
<keyword evidence="5" id="KW-0413">Isomerase</keyword>
<dbReference type="AlphaFoldDB" id="A0A6L5Z1M1"/>
<evidence type="ECO:0000313" key="6">
    <source>
        <dbReference type="Proteomes" id="UP000474957"/>
    </source>
</evidence>
<keyword evidence="3" id="KW-0378">Hydrolase</keyword>
<dbReference type="GO" id="GO:0005829">
    <property type="term" value="C:cytosol"/>
    <property type="evidence" value="ECO:0007669"/>
    <property type="project" value="TreeGrafter"/>
</dbReference>
<keyword evidence="6" id="KW-1185">Reference proteome</keyword>
<evidence type="ECO:0000259" key="4">
    <source>
        <dbReference type="Pfam" id="PF16113"/>
    </source>
</evidence>
<reference evidence="5 6" key="1">
    <citation type="submission" date="2019-10" db="EMBL/GenBank/DDBJ databases">
        <title>Cognatihalovulum marinum gen. nov. sp. nov., a new member of the family Rhodobacteraceae isolated from deep seawater of the Northwest Indian Ocean.</title>
        <authorList>
            <person name="Ruan C."/>
            <person name="Wang J."/>
            <person name="Zheng X."/>
            <person name="Song L."/>
            <person name="Zhu Y."/>
            <person name="Huang Y."/>
            <person name="Lu Z."/>
            <person name="Du W."/>
            <person name="Huang L."/>
            <person name="Dai X."/>
        </authorList>
    </citation>
    <scope>NUCLEOTIDE SEQUENCE [LARGE SCALE GENOMIC DNA]</scope>
    <source>
        <strain evidence="5 6">2CG4</strain>
    </source>
</reference>
<organism evidence="5 6">
    <name type="scientific">Halovulum marinum</name>
    <dbReference type="NCBI Taxonomy" id="2662447"/>
    <lineage>
        <taxon>Bacteria</taxon>
        <taxon>Pseudomonadati</taxon>
        <taxon>Pseudomonadota</taxon>
        <taxon>Alphaproteobacteria</taxon>
        <taxon>Rhodobacterales</taxon>
        <taxon>Paracoccaceae</taxon>
        <taxon>Halovulum</taxon>
    </lineage>
</organism>
<dbReference type="PANTHER" id="PTHR43176:SF3">
    <property type="entry name" value="3-HYDROXYISOBUTYRYL-COA HYDROLASE, MITOCHONDRIAL"/>
    <property type="match status" value="1"/>
</dbReference>
<comment type="caution">
    <text evidence="5">The sequence shown here is derived from an EMBL/GenBank/DDBJ whole genome shotgun (WGS) entry which is preliminary data.</text>
</comment>
<comment type="catalytic activity">
    <reaction evidence="1">
        <text>3-hydroxy-2-methylpropanoyl-CoA + H2O = 3-hydroxy-2-methylpropanoate + CoA + H(+)</text>
        <dbReference type="Rhea" id="RHEA:20888"/>
        <dbReference type="ChEBI" id="CHEBI:11805"/>
        <dbReference type="ChEBI" id="CHEBI:15377"/>
        <dbReference type="ChEBI" id="CHEBI:15378"/>
        <dbReference type="ChEBI" id="CHEBI:57287"/>
        <dbReference type="ChEBI" id="CHEBI:57340"/>
        <dbReference type="EC" id="3.1.2.4"/>
    </reaction>
</comment>
<proteinExistence type="predicted"/>
<dbReference type="EMBL" id="WIND01000006">
    <property type="protein sequence ID" value="MSU89982.1"/>
    <property type="molecule type" value="Genomic_DNA"/>
</dbReference>
<evidence type="ECO:0000256" key="3">
    <source>
        <dbReference type="ARBA" id="ARBA00022801"/>
    </source>
</evidence>
<dbReference type="InterPro" id="IPR045004">
    <property type="entry name" value="ECH_dom"/>
</dbReference>
<dbReference type="InterPro" id="IPR029045">
    <property type="entry name" value="ClpP/crotonase-like_dom_sf"/>
</dbReference>
<accession>A0A6L5Z1M1</accession>
<dbReference type="Pfam" id="PF16113">
    <property type="entry name" value="ECH_2"/>
    <property type="match status" value="1"/>
</dbReference>
<dbReference type="GO" id="GO:0003860">
    <property type="term" value="F:3-hydroxyisobutyryl-CoA hydrolase activity"/>
    <property type="evidence" value="ECO:0007669"/>
    <property type="project" value="UniProtKB-EC"/>
</dbReference>
<dbReference type="CDD" id="cd06558">
    <property type="entry name" value="crotonase-like"/>
    <property type="match status" value="1"/>
</dbReference>
<dbReference type="NCBIfam" id="NF004127">
    <property type="entry name" value="PRK05617.1"/>
    <property type="match status" value="1"/>
</dbReference>
<dbReference type="PANTHER" id="PTHR43176">
    <property type="entry name" value="3-HYDROXYISOBUTYRYL-COA HYDROLASE-RELATED"/>
    <property type="match status" value="1"/>
</dbReference>
<evidence type="ECO:0000256" key="1">
    <source>
        <dbReference type="ARBA" id="ARBA00001709"/>
    </source>
</evidence>
<gene>
    <name evidence="5" type="ORF">GE300_10210</name>
</gene>
<sequence>MSGIRVRTEGRAGRLTLDRPQALNALTWDMVRAIGAALDRWADDPAVALVLIDAAGERAFCAGGDLAEMYRTARAGDYDYGRRFWADEYRMNARIAAYPKPVVALMQGFVMGGGVGIGCHAGHRVAGEDTRVAMPECAVGLVPDVGGSWLLARAPGRLGEYLGMTGTRMGPADAIACGFADRFVPRAAWPELAAALCAGGDVAAIGALAQPPGPAPLLAERARIDRLFGLDTAAAIAEAAAAEGWAGAAAALAGNSPLSVCCALALVRGARRVDTLPEALGLEYRFTARSAEHGDFVEGIRAAIIDKDRRPRWRHRALAEVSEADIAAMLAPVDGAPDFAV</sequence>
<feature type="domain" description="Enoyl-CoA hydratase/isomerase" evidence="4">
    <location>
        <begin position="13"/>
        <end position="329"/>
    </location>
</feature>
<dbReference type="InterPro" id="IPR032259">
    <property type="entry name" value="HIBYL-CoA-H"/>
</dbReference>
<protein>
    <recommendedName>
        <fullName evidence="2">3-hydroxyisobutyryl-CoA hydrolase</fullName>
        <ecNumber evidence="2">3.1.2.4</ecNumber>
    </recommendedName>
</protein>
<evidence type="ECO:0000256" key="2">
    <source>
        <dbReference type="ARBA" id="ARBA00011915"/>
    </source>
</evidence>
<dbReference type="RefSeq" id="WP_154446468.1">
    <property type="nucleotide sequence ID" value="NZ_WIND01000006.1"/>
</dbReference>
<dbReference type="SUPFAM" id="SSF52096">
    <property type="entry name" value="ClpP/crotonase"/>
    <property type="match status" value="1"/>
</dbReference>
<name>A0A6L5Z1M1_9RHOB</name>